<keyword evidence="7" id="KW-1133">Transmembrane helix</keyword>
<evidence type="ECO:0000259" key="10">
    <source>
        <dbReference type="PROSITE" id="PS50885"/>
    </source>
</evidence>
<dbReference type="OrthoDB" id="9806704at2"/>
<comment type="similarity">
    <text evidence="4">Belongs to the methyl-accepting chemotaxis (MCP) protein family.</text>
</comment>
<dbReference type="Pfam" id="PF00015">
    <property type="entry name" value="MCPsignal"/>
    <property type="match status" value="1"/>
</dbReference>
<dbReference type="InterPro" id="IPR000727">
    <property type="entry name" value="T_SNARE_dom"/>
</dbReference>
<dbReference type="FunFam" id="1.10.287.950:FF:000001">
    <property type="entry name" value="Methyl-accepting chemotaxis sensory transducer"/>
    <property type="match status" value="1"/>
</dbReference>
<dbReference type="SUPFAM" id="SSF58104">
    <property type="entry name" value="Methyl-accepting chemotaxis protein (MCP) signaling domain"/>
    <property type="match status" value="1"/>
</dbReference>
<dbReference type="GO" id="GO:0005886">
    <property type="term" value="C:plasma membrane"/>
    <property type="evidence" value="ECO:0007669"/>
    <property type="project" value="UniProtKB-SubCell"/>
</dbReference>
<dbReference type="Proteomes" id="UP000269041">
    <property type="component" value="Unassembled WGS sequence"/>
</dbReference>
<feature type="domain" description="HAMP" evidence="10">
    <location>
        <begin position="440"/>
        <end position="493"/>
    </location>
</feature>
<dbReference type="PANTHER" id="PTHR32089:SF120">
    <property type="entry name" value="METHYL-ACCEPTING CHEMOTAXIS PROTEIN TLPQ"/>
    <property type="match status" value="1"/>
</dbReference>
<keyword evidence="2" id="KW-0997">Cell inner membrane</keyword>
<dbReference type="InterPro" id="IPR003660">
    <property type="entry name" value="HAMP_dom"/>
</dbReference>
<dbReference type="PROSITE" id="PS50885">
    <property type="entry name" value="HAMP"/>
    <property type="match status" value="1"/>
</dbReference>
<organism evidence="11 12">
    <name type="scientific">Vibrio pectenicida</name>
    <dbReference type="NCBI Taxonomy" id="62763"/>
    <lineage>
        <taxon>Bacteria</taxon>
        <taxon>Pseudomonadati</taxon>
        <taxon>Pseudomonadota</taxon>
        <taxon>Gammaproteobacteria</taxon>
        <taxon>Vibrionales</taxon>
        <taxon>Vibrionaceae</taxon>
        <taxon>Vibrio</taxon>
    </lineage>
</organism>
<dbReference type="SMART" id="SM00283">
    <property type="entry name" value="MA"/>
    <property type="match status" value="1"/>
</dbReference>
<feature type="domain" description="Methyl-accepting transducer" evidence="8">
    <location>
        <begin position="498"/>
        <end position="734"/>
    </location>
</feature>
<dbReference type="Gene3D" id="1.10.287.950">
    <property type="entry name" value="Methyl-accepting chemotaxis protein"/>
    <property type="match status" value="1"/>
</dbReference>
<reference evidence="11 12" key="1">
    <citation type="submission" date="2018-12" db="EMBL/GenBank/DDBJ databases">
        <title>Genomic taxonomy of the Vibrionaceae family.</title>
        <authorList>
            <person name="Gomez-Gil B."/>
            <person name="Enciso-Ibarra K."/>
        </authorList>
    </citation>
    <scope>NUCLEOTIDE SEQUENCE [LARGE SCALE GENOMIC DNA]</scope>
    <source>
        <strain evidence="11 12">CAIM 594</strain>
    </source>
</reference>
<dbReference type="AlphaFoldDB" id="A0A3R9EIY2"/>
<protein>
    <submittedName>
        <fullName evidence="11">Methyl-accepting chemotaxis protein</fullName>
    </submittedName>
</protein>
<sequence length="770" mass="83625">MKIATKIVIASALMCSLAITSAGVFIGWESASLAEEALYKRSLNQLTSVREIKKNEIENYFMTIKGQLTSMASSYGTQQAMLEFSSAFSQYPIEQVHAKDIEKLKRYYTSSFASNYKASNGGNPANELGKLKALSPTATALQARYIGANQNPLGEKHLLNADSLDTQYDRVHKIHHPSLRRFLQEFGYYDIFLVDVNGNVVYSVFKELDYATNLISGPYSSTGLAKAYKQAKNQSESQYYLEDFAPYFPSYEAPASFMASPIVIDGKNEGVIIFQMPIDKINGIMTFEGNWSNAGLGVSGESYLAGPDMILRSESRFLLESPKEYFETLKNVNISAETIEQIKGKSSAIGQQAVATDSVKAALKGDSGSDLIKDYRGVEVLSTYSPIDAAGLKWAIVTEIDKSEALEDLTTLMRSNVITVTIMIAIGTMCAIIISFFVGNGIAKPIKAASEKIQLISKNNDLTARLNAEGKDEMGDLAKALNELFSQLQSIIVTFAQTSDSLNVNTKNMSDSMNTTRITVEEQSQRAESVATAVNQMSASISEVASFAARAAEFVKDGNKTGNKASNVGQNLGTEILRLNTEMQTAVEAIGRLHTESKSIAEVLDVIQGIAEQTNLLALNAAIEAARAGEQGRGFAVVADEVRSLAGRTQTSTEEIREKIESLQRETDSVSSCIGSADKSVSAGVETCDANSKMLEQIVDMLNDLNEMNIQIAAATEEQQAVTNDISSSITSIADSSSEVSQQVIDVDSVLKNLSSQSEQLNFEISKFIY</sequence>
<dbReference type="Pfam" id="PF00672">
    <property type="entry name" value="HAMP"/>
    <property type="match status" value="1"/>
</dbReference>
<accession>A0A3R9EIY2</accession>
<dbReference type="Gene3D" id="3.30.450.20">
    <property type="entry name" value="PAS domain"/>
    <property type="match status" value="1"/>
</dbReference>
<keyword evidence="7" id="KW-0812">Transmembrane</keyword>
<feature type="transmembrane region" description="Helical" evidence="7">
    <location>
        <begin position="417"/>
        <end position="438"/>
    </location>
</feature>
<dbReference type="CDD" id="cd11386">
    <property type="entry name" value="MCP_signal"/>
    <property type="match status" value="1"/>
</dbReference>
<evidence type="ECO:0000313" key="11">
    <source>
        <dbReference type="EMBL" id="RSD32547.1"/>
    </source>
</evidence>
<evidence type="ECO:0000256" key="6">
    <source>
        <dbReference type="SAM" id="Coils"/>
    </source>
</evidence>
<evidence type="ECO:0000256" key="1">
    <source>
        <dbReference type="ARBA" id="ARBA00004429"/>
    </source>
</evidence>
<dbReference type="PROSITE" id="PS50192">
    <property type="entry name" value="T_SNARE"/>
    <property type="match status" value="1"/>
</dbReference>
<dbReference type="CDD" id="cd06225">
    <property type="entry name" value="HAMP"/>
    <property type="match status" value="1"/>
</dbReference>
<keyword evidence="6" id="KW-0175">Coiled coil</keyword>
<gene>
    <name evidence="11" type="ORF">EJA03_02970</name>
</gene>
<keyword evidence="12" id="KW-1185">Reference proteome</keyword>
<feature type="coiled-coil region" evidence="6">
    <location>
        <begin position="698"/>
        <end position="725"/>
    </location>
</feature>
<evidence type="ECO:0000256" key="7">
    <source>
        <dbReference type="SAM" id="Phobius"/>
    </source>
</evidence>
<dbReference type="EMBL" id="RSFA01000007">
    <property type="protein sequence ID" value="RSD32547.1"/>
    <property type="molecule type" value="Genomic_DNA"/>
</dbReference>
<dbReference type="SMART" id="SM00304">
    <property type="entry name" value="HAMP"/>
    <property type="match status" value="1"/>
</dbReference>
<dbReference type="PROSITE" id="PS50111">
    <property type="entry name" value="CHEMOTAXIS_TRANSDUC_2"/>
    <property type="match status" value="1"/>
</dbReference>
<evidence type="ECO:0000256" key="5">
    <source>
        <dbReference type="PROSITE-ProRule" id="PRU00284"/>
    </source>
</evidence>
<name>A0A3R9EIY2_9VIBR</name>
<dbReference type="RefSeq" id="WP_125319756.1">
    <property type="nucleotide sequence ID" value="NZ_AP024889.1"/>
</dbReference>
<keyword evidence="2" id="KW-1003">Cell membrane</keyword>
<evidence type="ECO:0000259" key="8">
    <source>
        <dbReference type="PROSITE" id="PS50111"/>
    </source>
</evidence>
<dbReference type="GO" id="GO:0007165">
    <property type="term" value="P:signal transduction"/>
    <property type="evidence" value="ECO:0007669"/>
    <property type="project" value="UniProtKB-KW"/>
</dbReference>
<feature type="domain" description="T-SNARE coiled-coil homology" evidence="9">
    <location>
        <begin position="685"/>
        <end position="747"/>
    </location>
</feature>
<evidence type="ECO:0000256" key="2">
    <source>
        <dbReference type="ARBA" id="ARBA00022519"/>
    </source>
</evidence>
<evidence type="ECO:0000313" key="12">
    <source>
        <dbReference type="Proteomes" id="UP000269041"/>
    </source>
</evidence>
<evidence type="ECO:0000256" key="3">
    <source>
        <dbReference type="ARBA" id="ARBA00023224"/>
    </source>
</evidence>
<dbReference type="InterPro" id="IPR004089">
    <property type="entry name" value="MCPsignal_dom"/>
</dbReference>
<keyword evidence="7" id="KW-0472">Membrane</keyword>
<comment type="caution">
    <text evidence="11">The sequence shown here is derived from an EMBL/GenBank/DDBJ whole genome shotgun (WGS) entry which is preliminary data.</text>
</comment>
<evidence type="ECO:0000259" key="9">
    <source>
        <dbReference type="PROSITE" id="PS50192"/>
    </source>
</evidence>
<proteinExistence type="inferred from homology"/>
<comment type="subcellular location">
    <subcellularLocation>
        <location evidence="1">Cell inner membrane</location>
        <topology evidence="1">Multi-pass membrane protein</topology>
    </subcellularLocation>
</comment>
<evidence type="ECO:0000256" key="4">
    <source>
        <dbReference type="ARBA" id="ARBA00029447"/>
    </source>
</evidence>
<dbReference type="PANTHER" id="PTHR32089">
    <property type="entry name" value="METHYL-ACCEPTING CHEMOTAXIS PROTEIN MCPB"/>
    <property type="match status" value="1"/>
</dbReference>
<keyword evidence="3 5" id="KW-0807">Transducer</keyword>
<dbReference type="GO" id="GO:0006935">
    <property type="term" value="P:chemotaxis"/>
    <property type="evidence" value="ECO:0007669"/>
    <property type="project" value="UniProtKB-ARBA"/>
</dbReference>